<keyword evidence="4" id="KW-0720">Serine protease</keyword>
<keyword evidence="2" id="KW-0645">Protease</keyword>
<dbReference type="GO" id="GO:0008236">
    <property type="term" value="F:serine-type peptidase activity"/>
    <property type="evidence" value="ECO:0007669"/>
    <property type="project" value="UniProtKB-KW"/>
</dbReference>
<accession>A0A0F9JEP8</accession>
<proteinExistence type="inferred from homology"/>
<evidence type="ECO:0000256" key="3">
    <source>
        <dbReference type="ARBA" id="ARBA00022801"/>
    </source>
</evidence>
<organism evidence="7">
    <name type="scientific">marine sediment metagenome</name>
    <dbReference type="NCBI Taxonomy" id="412755"/>
    <lineage>
        <taxon>unclassified sequences</taxon>
        <taxon>metagenomes</taxon>
        <taxon>ecological metagenomes</taxon>
    </lineage>
</organism>
<dbReference type="SUPFAM" id="SSF52096">
    <property type="entry name" value="ClpP/crotonase"/>
    <property type="match status" value="1"/>
</dbReference>
<evidence type="ECO:0000256" key="1">
    <source>
        <dbReference type="ARBA" id="ARBA00008683"/>
    </source>
</evidence>
<dbReference type="CDD" id="cd07022">
    <property type="entry name" value="S49_Sppa_36K_type"/>
    <property type="match status" value="1"/>
</dbReference>
<dbReference type="AlphaFoldDB" id="A0A0F9JEP8"/>
<dbReference type="Pfam" id="PF01343">
    <property type="entry name" value="Peptidase_S49"/>
    <property type="match status" value="1"/>
</dbReference>
<comment type="similarity">
    <text evidence="1">Belongs to the peptidase S49 family.</text>
</comment>
<feature type="domain" description="Peptidase S49" evidence="6">
    <location>
        <begin position="111"/>
        <end position="255"/>
    </location>
</feature>
<dbReference type="InterPro" id="IPR029045">
    <property type="entry name" value="ClpP/crotonase-like_dom_sf"/>
</dbReference>
<comment type="caution">
    <text evidence="7">The sequence shown here is derived from an EMBL/GenBank/DDBJ whole genome shotgun (WGS) entry which is preliminary data.</text>
</comment>
<dbReference type="EMBL" id="LAZR01010202">
    <property type="protein sequence ID" value="KKM68259.1"/>
    <property type="molecule type" value="Genomic_DNA"/>
</dbReference>
<evidence type="ECO:0000256" key="2">
    <source>
        <dbReference type="ARBA" id="ARBA00022670"/>
    </source>
</evidence>
<sequence>EEALRNILAIASRENPSPEAIAAKLGRELDNTQRTTVRDGIATIPVTGPLFRKANLLTRVSGATSMEVLAQDITAALEAPEVDALLFDYNSPGGMVDGTSELGDLMFDARGKKPMVAFVSFQGTSGAYWLASAVDEIVVGDTAIVGNLGVRFTYLDETKALAMAGLREIEIISSQTPRKAMDPAKRDGLAQVQEMADHLAEVLLRKVARNRDVPFETVLNEYGQGGVFVGQAAVDAGVAERISTYETLHAELVERVKPAAALFTGAFGATAREKIPMKDDDKDVTSDATALTQEQIAAQYPEFVSAWKTEGATAERDRLTGIDALAEPGHEALIKACKEDPNCTPETAAFRMKQAEKTANAQRLEALKTDEDELEKPSPLASSATDENGEVMGKRIAAQFHQLTQSA</sequence>
<dbReference type="Gene3D" id="3.90.226.10">
    <property type="entry name" value="2-enoyl-CoA Hydratase, Chain A, domain 1"/>
    <property type="match status" value="1"/>
</dbReference>
<dbReference type="InterPro" id="IPR002142">
    <property type="entry name" value="Peptidase_S49"/>
</dbReference>
<dbReference type="InterPro" id="IPR033855">
    <property type="entry name" value="Protein_C"/>
</dbReference>
<gene>
    <name evidence="7" type="ORF">LCGC14_1462720</name>
</gene>
<dbReference type="PANTHER" id="PTHR33209:SF1">
    <property type="entry name" value="PEPTIDASE S49 DOMAIN-CONTAINING PROTEIN"/>
    <property type="match status" value="1"/>
</dbReference>
<evidence type="ECO:0000259" key="6">
    <source>
        <dbReference type="Pfam" id="PF01343"/>
    </source>
</evidence>
<dbReference type="PANTHER" id="PTHR33209">
    <property type="entry name" value="PROTEASE 4"/>
    <property type="match status" value="1"/>
</dbReference>
<dbReference type="GO" id="GO:0006508">
    <property type="term" value="P:proteolysis"/>
    <property type="evidence" value="ECO:0007669"/>
    <property type="project" value="UniProtKB-KW"/>
</dbReference>
<evidence type="ECO:0000256" key="5">
    <source>
        <dbReference type="SAM" id="MobiDB-lite"/>
    </source>
</evidence>
<reference evidence="7" key="1">
    <citation type="journal article" date="2015" name="Nature">
        <title>Complex archaea that bridge the gap between prokaryotes and eukaryotes.</title>
        <authorList>
            <person name="Spang A."/>
            <person name="Saw J.H."/>
            <person name="Jorgensen S.L."/>
            <person name="Zaremba-Niedzwiedzka K."/>
            <person name="Martijn J."/>
            <person name="Lind A.E."/>
            <person name="van Eijk R."/>
            <person name="Schleper C."/>
            <person name="Guy L."/>
            <person name="Ettema T.J."/>
        </authorList>
    </citation>
    <scope>NUCLEOTIDE SEQUENCE</scope>
</reference>
<evidence type="ECO:0000313" key="7">
    <source>
        <dbReference type="EMBL" id="KKM68259.1"/>
    </source>
</evidence>
<evidence type="ECO:0000256" key="4">
    <source>
        <dbReference type="ARBA" id="ARBA00022825"/>
    </source>
</evidence>
<protein>
    <recommendedName>
        <fullName evidence="6">Peptidase S49 domain-containing protein</fullName>
    </recommendedName>
</protein>
<feature type="non-terminal residue" evidence="7">
    <location>
        <position position="1"/>
    </location>
</feature>
<feature type="region of interest" description="Disordered" evidence="5">
    <location>
        <begin position="356"/>
        <end position="407"/>
    </location>
</feature>
<keyword evidence="3" id="KW-0378">Hydrolase</keyword>
<name>A0A0F9JEP8_9ZZZZ</name>